<dbReference type="Pfam" id="PF14808">
    <property type="entry name" value="TMEM164"/>
    <property type="match status" value="1"/>
</dbReference>
<dbReference type="AlphaFoldDB" id="A0A383DT48"/>
<accession>A0A383DT48</accession>
<evidence type="ECO:0000256" key="1">
    <source>
        <dbReference type="SAM" id="Phobius"/>
    </source>
</evidence>
<feature type="transmembrane region" description="Helical" evidence="1">
    <location>
        <begin position="15"/>
        <end position="40"/>
    </location>
</feature>
<reference evidence="2" key="1">
    <citation type="submission" date="2018-05" db="EMBL/GenBank/DDBJ databases">
        <authorList>
            <person name="Lanie J.A."/>
            <person name="Ng W.-L."/>
            <person name="Kazmierczak K.M."/>
            <person name="Andrzejewski T.M."/>
            <person name="Davidsen T.M."/>
            <person name="Wayne K.J."/>
            <person name="Tettelin H."/>
            <person name="Glass J.I."/>
            <person name="Rusch D."/>
            <person name="Podicherti R."/>
            <person name="Tsui H.-C.T."/>
            <person name="Winkler M.E."/>
        </authorList>
    </citation>
    <scope>NUCLEOTIDE SEQUENCE</scope>
</reference>
<dbReference type="InterPro" id="IPR011737">
    <property type="entry name" value="CHP02206_TP0381"/>
</dbReference>
<gene>
    <name evidence="2" type="ORF">METZ01_LOCUS500556</name>
</gene>
<evidence type="ECO:0008006" key="3">
    <source>
        <dbReference type="Google" id="ProtNLM"/>
    </source>
</evidence>
<sequence length="157" mass="18213">MRETVYHYMTDPSPFVIFGTGHIVGMVLSIVLWIGLPWYAKKHLSISWQNKIGVFLGFLVMSNYLAWVVLELIAGSFDVKLHLPFHLCRFANLTIPIVMIWKPERFFQILYYWGMSGILQAAITPDATHGFPHFHYFRFFLGHNGMVLALIYAIVIY</sequence>
<proteinExistence type="predicted"/>
<dbReference type="NCBIfam" id="TIGR02206">
    <property type="entry name" value="intg_mem_TP0381"/>
    <property type="match status" value="1"/>
</dbReference>
<keyword evidence="1" id="KW-0812">Transmembrane</keyword>
<organism evidence="2">
    <name type="scientific">marine metagenome</name>
    <dbReference type="NCBI Taxonomy" id="408172"/>
    <lineage>
        <taxon>unclassified sequences</taxon>
        <taxon>metagenomes</taxon>
        <taxon>ecological metagenomes</taxon>
    </lineage>
</organism>
<protein>
    <recommendedName>
        <fullName evidence="3">TIGR02206 family membrane protein</fullName>
    </recommendedName>
</protein>
<name>A0A383DT48_9ZZZZ</name>
<keyword evidence="1" id="KW-1133">Transmembrane helix</keyword>
<feature type="transmembrane region" description="Helical" evidence="1">
    <location>
        <begin position="135"/>
        <end position="155"/>
    </location>
</feature>
<feature type="transmembrane region" description="Helical" evidence="1">
    <location>
        <begin position="52"/>
        <end position="77"/>
    </location>
</feature>
<keyword evidence="1" id="KW-0472">Membrane</keyword>
<evidence type="ECO:0000313" key="2">
    <source>
        <dbReference type="EMBL" id="SVE47702.1"/>
    </source>
</evidence>
<feature type="non-terminal residue" evidence="2">
    <location>
        <position position="157"/>
    </location>
</feature>
<dbReference type="EMBL" id="UINC01219985">
    <property type="protein sequence ID" value="SVE47702.1"/>
    <property type="molecule type" value="Genomic_DNA"/>
</dbReference>